<evidence type="ECO:0000256" key="4">
    <source>
        <dbReference type="SAM" id="MobiDB-lite"/>
    </source>
</evidence>
<evidence type="ECO:0000313" key="8">
    <source>
        <dbReference type="Proteomes" id="UP000677803"/>
    </source>
</evidence>
<sequence length="172" mass="19694">MGARAMLVAVFLMSTVSVKAQEGKVEFWKKNVTLTCPKSGTWHYGKDKFTQETLELEYKHPVKLFCEYTDEDKTLIYKYNFYVKGKVCENCFELDAEIFGMTIFLDVVLTAVLMFIIYKLTKRKSSDGHAPVSKPPAHSRNQPPNVPNRDYETLNLQTRSADTYSTVVNRTG</sequence>
<comment type="caution">
    <text evidence="7">The sequence shown here is derived from an EMBL/GenBank/DDBJ whole genome shotgun (WGS) entry which is preliminary data.</text>
</comment>
<dbReference type="AlphaFoldDB" id="A0A8S4BT05"/>
<keyword evidence="5" id="KW-0472">Membrane</keyword>
<evidence type="ECO:0000256" key="1">
    <source>
        <dbReference type="ARBA" id="ARBA00004251"/>
    </source>
</evidence>
<dbReference type="Proteomes" id="UP000677803">
    <property type="component" value="Unassembled WGS sequence"/>
</dbReference>
<dbReference type="GO" id="GO:0007166">
    <property type="term" value="P:cell surface receptor signaling pathway"/>
    <property type="evidence" value="ECO:0007669"/>
    <property type="project" value="TreeGrafter"/>
</dbReference>
<dbReference type="EMBL" id="CAJRST010037777">
    <property type="protein sequence ID" value="CAG6006546.1"/>
    <property type="molecule type" value="Genomic_DNA"/>
</dbReference>
<reference evidence="7" key="1">
    <citation type="submission" date="2021-05" db="EMBL/GenBank/DDBJ databases">
        <authorList>
            <person name="Tigano A."/>
        </authorList>
    </citation>
    <scope>NUCLEOTIDE SEQUENCE</scope>
</reference>
<dbReference type="InterPro" id="IPR015484">
    <property type="entry name" value="CD3_esu/gsu/dsu"/>
</dbReference>
<gene>
    <name evidence="7" type="ORF">MMEN_LOCUS18659</name>
</gene>
<dbReference type="GO" id="GO:0045059">
    <property type="term" value="P:positive thymic T cell selection"/>
    <property type="evidence" value="ECO:0007669"/>
    <property type="project" value="TreeGrafter"/>
</dbReference>
<dbReference type="GO" id="GO:0004888">
    <property type="term" value="F:transmembrane signaling receptor activity"/>
    <property type="evidence" value="ECO:0007669"/>
    <property type="project" value="TreeGrafter"/>
</dbReference>
<feature type="chain" id="PRO_5035829208" evidence="6">
    <location>
        <begin position="21"/>
        <end position="172"/>
    </location>
</feature>
<feature type="signal peptide" evidence="6">
    <location>
        <begin position="1"/>
        <end position="20"/>
    </location>
</feature>
<keyword evidence="3 6" id="KW-0732">Signal</keyword>
<dbReference type="PANTHER" id="PTHR10570:SF9">
    <property type="entry name" value="T-CELL SURFACE GLYCOPROTEIN CD3 EPSILON CHAIN"/>
    <property type="match status" value="1"/>
</dbReference>
<keyword evidence="8" id="KW-1185">Reference proteome</keyword>
<keyword evidence="5" id="KW-1133">Transmembrane helix</keyword>
<evidence type="ECO:0000313" key="7">
    <source>
        <dbReference type="EMBL" id="CAG6006546.1"/>
    </source>
</evidence>
<dbReference type="GO" id="GO:0042105">
    <property type="term" value="C:alpha-beta T cell receptor complex"/>
    <property type="evidence" value="ECO:0007669"/>
    <property type="project" value="TreeGrafter"/>
</dbReference>
<dbReference type="OrthoDB" id="9947847at2759"/>
<keyword evidence="2" id="KW-1003">Cell membrane</keyword>
<keyword evidence="5" id="KW-0812">Transmembrane</keyword>
<protein>
    <submittedName>
        <fullName evidence="7">(Atlantic silverside) hypothetical protein</fullName>
    </submittedName>
</protein>
<evidence type="ECO:0000256" key="6">
    <source>
        <dbReference type="SAM" id="SignalP"/>
    </source>
</evidence>
<name>A0A8S4BT05_9TELE</name>
<dbReference type="PANTHER" id="PTHR10570">
    <property type="entry name" value="T-CELL SURFACE GLYCOPROTEIN CD3 GAMMA CHAIN / DELTA CHAIN"/>
    <property type="match status" value="1"/>
</dbReference>
<accession>A0A8S4BT05</accession>
<proteinExistence type="predicted"/>
<feature type="transmembrane region" description="Helical" evidence="5">
    <location>
        <begin position="98"/>
        <end position="118"/>
    </location>
</feature>
<comment type="subcellular location">
    <subcellularLocation>
        <location evidence="1">Cell membrane</location>
        <topology evidence="1">Single-pass type I membrane protein</topology>
    </subcellularLocation>
</comment>
<organism evidence="7 8">
    <name type="scientific">Menidia menidia</name>
    <name type="common">Atlantic silverside</name>
    <dbReference type="NCBI Taxonomy" id="238744"/>
    <lineage>
        <taxon>Eukaryota</taxon>
        <taxon>Metazoa</taxon>
        <taxon>Chordata</taxon>
        <taxon>Craniata</taxon>
        <taxon>Vertebrata</taxon>
        <taxon>Euteleostomi</taxon>
        <taxon>Actinopterygii</taxon>
        <taxon>Neopterygii</taxon>
        <taxon>Teleostei</taxon>
        <taxon>Neoteleostei</taxon>
        <taxon>Acanthomorphata</taxon>
        <taxon>Ovalentaria</taxon>
        <taxon>Atherinomorphae</taxon>
        <taxon>Atheriniformes</taxon>
        <taxon>Atherinopsidae</taxon>
        <taxon>Menidiinae</taxon>
        <taxon>Menidia</taxon>
    </lineage>
</organism>
<dbReference type="GO" id="GO:0009897">
    <property type="term" value="C:external side of plasma membrane"/>
    <property type="evidence" value="ECO:0007669"/>
    <property type="project" value="TreeGrafter"/>
</dbReference>
<feature type="region of interest" description="Disordered" evidence="4">
    <location>
        <begin position="125"/>
        <end position="153"/>
    </location>
</feature>
<evidence type="ECO:0000256" key="5">
    <source>
        <dbReference type="SAM" id="Phobius"/>
    </source>
</evidence>
<evidence type="ECO:0000256" key="2">
    <source>
        <dbReference type="ARBA" id="ARBA00022475"/>
    </source>
</evidence>
<evidence type="ECO:0000256" key="3">
    <source>
        <dbReference type="ARBA" id="ARBA00022729"/>
    </source>
</evidence>